<keyword evidence="5 7" id="KW-0450">Lipoyl</keyword>
<protein>
    <recommendedName>
        <fullName evidence="7">Dihydrolipoamide acetyltransferase component of pyruvate dehydrogenase complex</fullName>
        <ecNumber evidence="7">2.3.1.-</ecNumber>
    </recommendedName>
</protein>
<dbReference type="Gene3D" id="3.30.559.10">
    <property type="entry name" value="Chloramphenicol acetyltransferase-like domain"/>
    <property type="match status" value="1"/>
</dbReference>
<comment type="subunit">
    <text evidence="3">Forms a 24-polypeptide structural core with octahedral symmetry.</text>
</comment>
<dbReference type="PANTHER" id="PTHR43178">
    <property type="entry name" value="DIHYDROLIPOAMIDE ACETYLTRANSFERASE COMPONENT OF PYRUVATE DEHYDROGENASE COMPLEX"/>
    <property type="match status" value="1"/>
</dbReference>
<name>A0A6P2DIJ5_9BACT</name>
<evidence type="ECO:0000256" key="4">
    <source>
        <dbReference type="ARBA" id="ARBA00022679"/>
    </source>
</evidence>
<dbReference type="InterPro" id="IPR023213">
    <property type="entry name" value="CAT-like_dom_sf"/>
</dbReference>
<dbReference type="InterPro" id="IPR050743">
    <property type="entry name" value="2-oxoacid_DH_E2_comp"/>
</dbReference>
<feature type="domain" description="Lipoyl-binding" evidence="9">
    <location>
        <begin position="1"/>
        <end position="75"/>
    </location>
</feature>
<dbReference type="Pfam" id="PF00364">
    <property type="entry name" value="Biotin_lipoyl"/>
    <property type="match status" value="1"/>
</dbReference>
<evidence type="ECO:0000256" key="3">
    <source>
        <dbReference type="ARBA" id="ARBA00011484"/>
    </source>
</evidence>
<dbReference type="GO" id="GO:0005737">
    <property type="term" value="C:cytoplasm"/>
    <property type="evidence" value="ECO:0007669"/>
    <property type="project" value="TreeGrafter"/>
</dbReference>
<dbReference type="PROSITE" id="PS50968">
    <property type="entry name" value="BIOTINYL_LIPOYL"/>
    <property type="match status" value="1"/>
</dbReference>
<keyword evidence="6 7" id="KW-0012">Acyltransferase</keyword>
<dbReference type="Pfam" id="PF00198">
    <property type="entry name" value="2-oxoacid_dh"/>
    <property type="match status" value="1"/>
</dbReference>
<evidence type="ECO:0000313" key="11">
    <source>
        <dbReference type="EMBL" id="VTS01224.1"/>
    </source>
</evidence>
<dbReference type="InterPro" id="IPR001078">
    <property type="entry name" value="2-oxoacid_DH_actylTfrase"/>
</dbReference>
<dbReference type="InterPro" id="IPR004167">
    <property type="entry name" value="PSBD"/>
</dbReference>
<dbReference type="InterPro" id="IPR000089">
    <property type="entry name" value="Biotin_lipoyl"/>
</dbReference>
<dbReference type="InterPro" id="IPR003016">
    <property type="entry name" value="2-oxoA_DH_lipoyl-BS"/>
</dbReference>
<evidence type="ECO:0000256" key="5">
    <source>
        <dbReference type="ARBA" id="ARBA00022823"/>
    </source>
</evidence>
<feature type="region of interest" description="Disordered" evidence="8">
    <location>
        <begin position="176"/>
        <end position="205"/>
    </location>
</feature>
<evidence type="ECO:0000256" key="1">
    <source>
        <dbReference type="ARBA" id="ARBA00001938"/>
    </source>
</evidence>
<dbReference type="Proteomes" id="UP000464178">
    <property type="component" value="Chromosome"/>
</dbReference>
<accession>A0A6P2DIJ5</accession>
<keyword evidence="4 7" id="KW-0808">Transferase</keyword>
<dbReference type="PROSITE" id="PS51826">
    <property type="entry name" value="PSBD"/>
    <property type="match status" value="1"/>
</dbReference>
<sequence>MDFPLPPVGEGLLEVELTRWLVRPGDAVARGQSMAEVMSDKASMEVPSPFAGTITTLSAAPGTKIKVGQVILSYTPVGDGSAKPPSPSPLSSGRGDEERQPTPQTPFPKKEGGEKQKATSGSSLLRGEIGEGASPRSNGHTTTLPPAAPSVRMLARKLGVDLSLVRGSGPHGRILLDDLTPYLTPRPSPSARPASAPSGTDTSKLDFGIAGTRQKLIGLRRRIAEHMVESKKHIPHYSYIDECDLTDAVKLRTQLREPLAKAGVKLTYLAFFVKAVARALKEVPIVNSTYDEAAGEVVLHDKYHIGIAVAAPSGLMVPVVKDADKKDLATIATDIERLGNDAKSGKSKLDDLRGSTFTVTSVGGIGGLISTPIINHPEVGIMGVGKVVKRPLYDANGALKPSDIVYLSFSFDHRVVDGAIGAAFGNAVTRYLQTPAVLLLPETFGG</sequence>
<feature type="domain" description="Peripheral subunit-binding (PSBD)" evidence="10">
    <location>
        <begin position="146"/>
        <end position="183"/>
    </location>
</feature>
<dbReference type="SUPFAM" id="SSF52777">
    <property type="entry name" value="CoA-dependent acyltransferases"/>
    <property type="match status" value="1"/>
</dbReference>
<feature type="compositionally biased region" description="Polar residues" evidence="8">
    <location>
        <begin position="135"/>
        <end position="144"/>
    </location>
</feature>
<evidence type="ECO:0000256" key="2">
    <source>
        <dbReference type="ARBA" id="ARBA00007317"/>
    </source>
</evidence>
<dbReference type="SUPFAM" id="SSF51230">
    <property type="entry name" value="Single hybrid motif"/>
    <property type="match status" value="1"/>
</dbReference>
<reference evidence="11 12" key="1">
    <citation type="submission" date="2019-05" db="EMBL/GenBank/DDBJ databases">
        <authorList>
            <consortium name="Science for Life Laboratories"/>
        </authorList>
    </citation>
    <scope>NUCLEOTIDE SEQUENCE [LARGE SCALE GENOMIC DNA]</scope>
    <source>
        <strain evidence="11">Soil9</strain>
    </source>
</reference>
<dbReference type="CDD" id="cd06849">
    <property type="entry name" value="lipoyl_domain"/>
    <property type="match status" value="1"/>
</dbReference>
<dbReference type="AlphaFoldDB" id="A0A6P2DIJ5"/>
<dbReference type="EMBL" id="LR593886">
    <property type="protein sequence ID" value="VTS01224.1"/>
    <property type="molecule type" value="Genomic_DNA"/>
</dbReference>
<dbReference type="SUPFAM" id="SSF47005">
    <property type="entry name" value="Peripheral subunit-binding domain of 2-oxo acid dehydrogenase complex"/>
    <property type="match status" value="1"/>
</dbReference>
<gene>
    <name evidence="11" type="ORF">SOIL9_79210</name>
</gene>
<dbReference type="PROSITE" id="PS00189">
    <property type="entry name" value="LIPOYL"/>
    <property type="match status" value="1"/>
</dbReference>
<proteinExistence type="inferred from homology"/>
<dbReference type="EC" id="2.3.1.-" evidence="7"/>
<evidence type="ECO:0000259" key="10">
    <source>
        <dbReference type="PROSITE" id="PS51826"/>
    </source>
</evidence>
<evidence type="ECO:0000256" key="7">
    <source>
        <dbReference type="RuleBase" id="RU003423"/>
    </source>
</evidence>
<dbReference type="InterPro" id="IPR011053">
    <property type="entry name" value="Single_hybrid_motif"/>
</dbReference>
<dbReference type="Pfam" id="PF02817">
    <property type="entry name" value="E3_binding"/>
    <property type="match status" value="1"/>
</dbReference>
<evidence type="ECO:0000256" key="8">
    <source>
        <dbReference type="SAM" id="MobiDB-lite"/>
    </source>
</evidence>
<evidence type="ECO:0000313" key="12">
    <source>
        <dbReference type="Proteomes" id="UP000464178"/>
    </source>
</evidence>
<dbReference type="PANTHER" id="PTHR43178:SF5">
    <property type="entry name" value="LIPOAMIDE ACYLTRANSFERASE COMPONENT OF BRANCHED-CHAIN ALPHA-KETO ACID DEHYDROGENASE COMPLEX, MITOCHONDRIAL"/>
    <property type="match status" value="1"/>
</dbReference>
<comment type="cofactor">
    <cofactor evidence="1 7">
        <name>(R)-lipoate</name>
        <dbReference type="ChEBI" id="CHEBI:83088"/>
    </cofactor>
</comment>
<dbReference type="InterPro" id="IPR036625">
    <property type="entry name" value="E3-bd_dom_sf"/>
</dbReference>
<feature type="region of interest" description="Disordered" evidence="8">
    <location>
        <begin position="75"/>
        <end position="148"/>
    </location>
</feature>
<evidence type="ECO:0000259" key="9">
    <source>
        <dbReference type="PROSITE" id="PS50968"/>
    </source>
</evidence>
<dbReference type="GO" id="GO:0031405">
    <property type="term" value="F:lipoic acid binding"/>
    <property type="evidence" value="ECO:0007669"/>
    <property type="project" value="TreeGrafter"/>
</dbReference>
<keyword evidence="12" id="KW-1185">Reference proteome</keyword>
<dbReference type="FunFam" id="3.30.559.10:FF:000007">
    <property type="entry name" value="Dihydrolipoamide acetyltransferase component of pyruvate dehydrogenase complex"/>
    <property type="match status" value="1"/>
</dbReference>
<evidence type="ECO:0000256" key="6">
    <source>
        <dbReference type="ARBA" id="ARBA00023315"/>
    </source>
</evidence>
<dbReference type="Gene3D" id="2.40.50.100">
    <property type="match status" value="1"/>
</dbReference>
<dbReference type="Gene3D" id="4.10.320.10">
    <property type="entry name" value="E3-binding domain"/>
    <property type="match status" value="1"/>
</dbReference>
<feature type="compositionally biased region" description="Basic and acidic residues" evidence="8">
    <location>
        <begin position="108"/>
        <end position="117"/>
    </location>
</feature>
<dbReference type="RefSeq" id="WP_162672390.1">
    <property type="nucleotide sequence ID" value="NZ_LR593886.1"/>
</dbReference>
<comment type="similarity">
    <text evidence="2 7">Belongs to the 2-oxoacid dehydrogenase family.</text>
</comment>
<dbReference type="KEGG" id="gms:SOIL9_79210"/>
<dbReference type="GO" id="GO:0016407">
    <property type="term" value="F:acetyltransferase activity"/>
    <property type="evidence" value="ECO:0007669"/>
    <property type="project" value="TreeGrafter"/>
</dbReference>
<organism evidence="11 12">
    <name type="scientific">Gemmata massiliana</name>
    <dbReference type="NCBI Taxonomy" id="1210884"/>
    <lineage>
        <taxon>Bacteria</taxon>
        <taxon>Pseudomonadati</taxon>
        <taxon>Planctomycetota</taxon>
        <taxon>Planctomycetia</taxon>
        <taxon>Gemmatales</taxon>
        <taxon>Gemmataceae</taxon>
        <taxon>Gemmata</taxon>
    </lineage>
</organism>